<evidence type="ECO:0000313" key="2">
    <source>
        <dbReference type="EMBL" id="RID52545.1"/>
    </source>
</evidence>
<dbReference type="AlphaFoldDB" id="A0A397YGD7"/>
<proteinExistence type="predicted"/>
<organism evidence="2 3">
    <name type="scientific">Brassica campestris</name>
    <name type="common">Field mustard</name>
    <dbReference type="NCBI Taxonomy" id="3711"/>
    <lineage>
        <taxon>Eukaryota</taxon>
        <taxon>Viridiplantae</taxon>
        <taxon>Streptophyta</taxon>
        <taxon>Embryophyta</taxon>
        <taxon>Tracheophyta</taxon>
        <taxon>Spermatophyta</taxon>
        <taxon>Magnoliopsida</taxon>
        <taxon>eudicotyledons</taxon>
        <taxon>Gunneridae</taxon>
        <taxon>Pentapetalae</taxon>
        <taxon>rosids</taxon>
        <taxon>malvids</taxon>
        <taxon>Brassicales</taxon>
        <taxon>Brassicaceae</taxon>
        <taxon>Brassiceae</taxon>
        <taxon>Brassica</taxon>
    </lineage>
</organism>
<sequence>MVPRWWWWWWKNVRWRGWMMGTRIRWRWEMRSRWWWRNKVGRRRGLKWVMRRRWGNVGRRRRWLKRVMRWSWEWRRVGMLIGGWWVEGELNIVSHLVRMYIMMLLQR</sequence>
<reference evidence="2 3" key="1">
    <citation type="submission" date="2018-06" db="EMBL/GenBank/DDBJ databases">
        <title>WGS assembly of Brassica rapa FPsc.</title>
        <authorList>
            <person name="Bowman J."/>
            <person name="Kohchi T."/>
            <person name="Yamato K."/>
            <person name="Jenkins J."/>
            <person name="Shu S."/>
            <person name="Ishizaki K."/>
            <person name="Yamaoka S."/>
            <person name="Nishihama R."/>
            <person name="Nakamura Y."/>
            <person name="Berger F."/>
            <person name="Adam C."/>
            <person name="Aki S."/>
            <person name="Althoff F."/>
            <person name="Araki T."/>
            <person name="Arteaga-Vazquez M."/>
            <person name="Balasubrmanian S."/>
            <person name="Bauer D."/>
            <person name="Boehm C."/>
            <person name="Briginshaw L."/>
            <person name="Caballero-Perez J."/>
            <person name="Catarino B."/>
            <person name="Chen F."/>
            <person name="Chiyoda S."/>
            <person name="Chovatia M."/>
            <person name="Davies K."/>
            <person name="Delmans M."/>
            <person name="Demura T."/>
            <person name="Dierschke T."/>
            <person name="Dolan L."/>
            <person name="Dorantes-Acosta A."/>
            <person name="Eklund D."/>
            <person name="Florent S."/>
            <person name="Flores-Sandoval E."/>
            <person name="Fujiyama A."/>
            <person name="Fukuzawa H."/>
            <person name="Galik B."/>
            <person name="Grimanelli D."/>
            <person name="Grimwood J."/>
            <person name="Grossniklaus U."/>
            <person name="Hamada T."/>
            <person name="Haseloff J."/>
            <person name="Hetherington A."/>
            <person name="Higo A."/>
            <person name="Hirakawa Y."/>
            <person name="Hundley H."/>
            <person name="Ikeda Y."/>
            <person name="Inoue K."/>
            <person name="Inoue S."/>
            <person name="Ishida S."/>
            <person name="Jia Q."/>
            <person name="Kakita M."/>
            <person name="Kanazawa T."/>
            <person name="Kawai Y."/>
            <person name="Kawashima T."/>
            <person name="Kennedy M."/>
            <person name="Kinose K."/>
            <person name="Kinoshita T."/>
            <person name="Kohara Y."/>
            <person name="Koide E."/>
            <person name="Komatsu K."/>
            <person name="Kopischke S."/>
            <person name="Kubo M."/>
            <person name="Kyozuka J."/>
            <person name="Lagercrantz U."/>
            <person name="Lin S."/>
            <person name="Lindquist E."/>
            <person name="Lipzen A."/>
            <person name="Lu C."/>
            <person name="Luna E."/>
            <person name="Martienssen R."/>
            <person name="Minamino N."/>
            <person name="Mizutani M."/>
            <person name="Mizutani M."/>
            <person name="Mochizuki N."/>
            <person name="Monte I."/>
            <person name="Mosher R."/>
            <person name="Nagasaki H."/>
            <person name="Nakagami H."/>
            <person name="Naramoto S."/>
            <person name="Nishitani K."/>
            <person name="Ohtani M."/>
            <person name="Okamoto T."/>
            <person name="Okumura M."/>
            <person name="Phillips J."/>
            <person name="Pollak B."/>
            <person name="Reinders A."/>
            <person name="Roevekamp M."/>
            <person name="Sano R."/>
            <person name="Sawa S."/>
            <person name="Schmid M."/>
            <person name="Shirakawa M."/>
            <person name="Solano R."/>
            <person name="Spunde A."/>
            <person name="Suetsugu N."/>
            <person name="Sugano S."/>
            <person name="Sugiyama A."/>
            <person name="Sun R."/>
            <person name="Suzuki Y."/>
            <person name="Takenaka M."/>
            <person name="Takezawa D."/>
            <person name="Tomogane H."/>
            <person name="Tsuzuki M."/>
            <person name="Ueda T."/>
            <person name="Umeda M."/>
            <person name="Ward J."/>
            <person name="Watanabe Y."/>
            <person name="Yazaki K."/>
            <person name="Yokoyama R."/>
            <person name="Yoshitake Y."/>
            <person name="Yotsui I."/>
            <person name="Zachgo S."/>
            <person name="Schmutz J."/>
        </authorList>
    </citation>
    <scope>NUCLEOTIDE SEQUENCE [LARGE SCALE GENOMIC DNA]</scope>
    <source>
        <strain evidence="3">cv. B-3</strain>
    </source>
</reference>
<accession>A0A397YGD7</accession>
<name>A0A397YGD7_BRACM</name>
<evidence type="ECO:0000256" key="1">
    <source>
        <dbReference type="SAM" id="SignalP"/>
    </source>
</evidence>
<keyword evidence="1" id="KW-0732">Signal</keyword>
<feature type="chain" id="PRO_5017423690" evidence="1">
    <location>
        <begin position="22"/>
        <end position="107"/>
    </location>
</feature>
<gene>
    <name evidence="2" type="ORF">BRARA_G00004</name>
</gene>
<evidence type="ECO:0000313" key="3">
    <source>
        <dbReference type="Proteomes" id="UP000264353"/>
    </source>
</evidence>
<protein>
    <submittedName>
        <fullName evidence="2">Uncharacterized protein</fullName>
    </submittedName>
</protein>
<dbReference type="EMBL" id="CM010634">
    <property type="protein sequence ID" value="RID52545.1"/>
    <property type="molecule type" value="Genomic_DNA"/>
</dbReference>
<feature type="signal peptide" evidence="1">
    <location>
        <begin position="1"/>
        <end position="21"/>
    </location>
</feature>
<dbReference type="Proteomes" id="UP000264353">
    <property type="component" value="Chromosome A7"/>
</dbReference>